<dbReference type="EMBL" id="CP108253">
    <property type="protein sequence ID" value="WTU44787.1"/>
    <property type="molecule type" value="Genomic_DNA"/>
</dbReference>
<dbReference type="AlphaFoldDB" id="A0AAU2H9N0"/>
<gene>
    <name evidence="1" type="ORF">OHV25_36960</name>
</gene>
<reference evidence="1" key="1">
    <citation type="submission" date="2022-10" db="EMBL/GenBank/DDBJ databases">
        <title>The complete genomes of actinobacterial strains from the NBC collection.</title>
        <authorList>
            <person name="Joergensen T.S."/>
            <person name="Alvarez Arevalo M."/>
            <person name="Sterndorff E.B."/>
            <person name="Faurdal D."/>
            <person name="Vuksanovic O."/>
            <person name="Mourched A.-S."/>
            <person name="Charusanti P."/>
            <person name="Shaw S."/>
            <person name="Blin K."/>
            <person name="Weber T."/>
        </authorList>
    </citation>
    <scope>NUCLEOTIDE SEQUENCE</scope>
    <source>
        <strain evidence="1">NBC_00060</strain>
    </source>
</reference>
<accession>A0AAU2H9N0</accession>
<name>A0AAU2H9N0_9ACTN</name>
<organism evidence="1">
    <name type="scientific">Streptomyces sp. NBC_00060</name>
    <dbReference type="NCBI Taxonomy" id="2975636"/>
    <lineage>
        <taxon>Bacteria</taxon>
        <taxon>Bacillati</taxon>
        <taxon>Actinomycetota</taxon>
        <taxon>Actinomycetes</taxon>
        <taxon>Kitasatosporales</taxon>
        <taxon>Streptomycetaceae</taxon>
        <taxon>Streptomyces</taxon>
    </lineage>
</organism>
<evidence type="ECO:0000313" key="1">
    <source>
        <dbReference type="EMBL" id="WTU44787.1"/>
    </source>
</evidence>
<proteinExistence type="predicted"/>
<sequence>MDGETQHSRGVGDHLFRGVLDHLFNDGVQDNKIALEGDGAQDAVGAAFATLTLPDAKLPIVTPRSRN</sequence>
<protein>
    <submittedName>
        <fullName evidence="1">Uncharacterized protein</fullName>
    </submittedName>
</protein>